<evidence type="ECO:0000313" key="1">
    <source>
        <dbReference type="EMBL" id="CAB4142726.1"/>
    </source>
</evidence>
<accession>A0A6J5MCN8</accession>
<name>A0A6J5MCN8_9CAUD</name>
<proteinExistence type="predicted"/>
<organism evidence="1">
    <name type="scientific">uncultured Caudovirales phage</name>
    <dbReference type="NCBI Taxonomy" id="2100421"/>
    <lineage>
        <taxon>Viruses</taxon>
        <taxon>Duplodnaviria</taxon>
        <taxon>Heunggongvirae</taxon>
        <taxon>Uroviricota</taxon>
        <taxon>Caudoviricetes</taxon>
        <taxon>Peduoviridae</taxon>
        <taxon>Maltschvirus</taxon>
        <taxon>Maltschvirus maltsch</taxon>
    </lineage>
</organism>
<gene>
    <name evidence="1" type="ORF">UFOVP451_43</name>
</gene>
<reference evidence="1" key="1">
    <citation type="submission" date="2020-04" db="EMBL/GenBank/DDBJ databases">
        <authorList>
            <person name="Chiriac C."/>
            <person name="Salcher M."/>
            <person name="Ghai R."/>
            <person name="Kavagutti S V."/>
        </authorList>
    </citation>
    <scope>NUCLEOTIDE SEQUENCE</scope>
</reference>
<dbReference type="EMBL" id="LR796409">
    <property type="protein sequence ID" value="CAB4142726.1"/>
    <property type="molecule type" value="Genomic_DNA"/>
</dbReference>
<sequence>MEQPIKSWSYKGYTIELYRSGWYSALTVNGYVKADTLQGVKNF</sequence>
<protein>
    <submittedName>
        <fullName evidence="1">Uncharacterized protein</fullName>
    </submittedName>
</protein>